<evidence type="ECO:0000256" key="2">
    <source>
        <dbReference type="SAM" id="Phobius"/>
    </source>
</evidence>
<feature type="region of interest" description="Disordered" evidence="1">
    <location>
        <begin position="115"/>
        <end position="209"/>
    </location>
</feature>
<protein>
    <submittedName>
        <fullName evidence="3">Uncharacterized protein</fullName>
    </submittedName>
</protein>
<feature type="compositionally biased region" description="Low complexity" evidence="1">
    <location>
        <begin position="50"/>
        <end position="67"/>
    </location>
</feature>
<gene>
    <name evidence="3" type="ORF">C8A01DRAFT_35684</name>
</gene>
<evidence type="ECO:0000313" key="3">
    <source>
        <dbReference type="EMBL" id="KAK4040264.1"/>
    </source>
</evidence>
<keyword evidence="4" id="KW-1185">Reference proteome</keyword>
<feature type="region of interest" description="Disordered" evidence="1">
    <location>
        <begin position="50"/>
        <end position="76"/>
    </location>
</feature>
<sequence length="209" mass="22460">MLPAVRLPAYTWHCYWEHAVGLDSITTVTTLTVPVDLLVTLSDWTGFAHSTSSLGSPSTSSTDASGNGSSGSGAGPIPRPWDAVLGATIGALTLIGIICFVFWRRRKLKRTKKVKEGAEAWAGKPELHAESLPGRPGPPQELDARPRSPQELEVKAEYSELSSRDSRERSHVASENPEARMGEMAANEPPAQEMGVESLHCEMGGNGKE</sequence>
<dbReference type="AlphaFoldDB" id="A0AAN6SRD1"/>
<proteinExistence type="predicted"/>
<dbReference type="Proteomes" id="UP001303115">
    <property type="component" value="Unassembled WGS sequence"/>
</dbReference>
<evidence type="ECO:0000256" key="1">
    <source>
        <dbReference type="SAM" id="MobiDB-lite"/>
    </source>
</evidence>
<reference evidence="4" key="1">
    <citation type="journal article" date="2023" name="Mol. Phylogenet. Evol.">
        <title>Genome-scale phylogeny and comparative genomics of the fungal order Sordariales.</title>
        <authorList>
            <person name="Hensen N."/>
            <person name="Bonometti L."/>
            <person name="Westerberg I."/>
            <person name="Brannstrom I.O."/>
            <person name="Guillou S."/>
            <person name="Cros-Aarteil S."/>
            <person name="Calhoun S."/>
            <person name="Haridas S."/>
            <person name="Kuo A."/>
            <person name="Mondo S."/>
            <person name="Pangilinan J."/>
            <person name="Riley R."/>
            <person name="LaButti K."/>
            <person name="Andreopoulos B."/>
            <person name="Lipzen A."/>
            <person name="Chen C."/>
            <person name="Yan M."/>
            <person name="Daum C."/>
            <person name="Ng V."/>
            <person name="Clum A."/>
            <person name="Steindorff A."/>
            <person name="Ohm R.A."/>
            <person name="Martin F."/>
            <person name="Silar P."/>
            <person name="Natvig D.O."/>
            <person name="Lalanne C."/>
            <person name="Gautier V."/>
            <person name="Ament-Velasquez S.L."/>
            <person name="Kruys A."/>
            <person name="Hutchinson M.I."/>
            <person name="Powell A.J."/>
            <person name="Barry K."/>
            <person name="Miller A.N."/>
            <person name="Grigoriev I.V."/>
            <person name="Debuchy R."/>
            <person name="Gladieux P."/>
            <person name="Hiltunen Thoren M."/>
            <person name="Johannesson H."/>
        </authorList>
    </citation>
    <scope>NUCLEOTIDE SEQUENCE [LARGE SCALE GENOMIC DNA]</scope>
    <source>
        <strain evidence="4">CBS 284.82</strain>
    </source>
</reference>
<evidence type="ECO:0000313" key="4">
    <source>
        <dbReference type="Proteomes" id="UP001303115"/>
    </source>
</evidence>
<accession>A0AAN6SRD1</accession>
<name>A0AAN6SRD1_9PEZI</name>
<keyword evidence="2" id="KW-0812">Transmembrane</keyword>
<organism evidence="3 4">
    <name type="scientific">Parachaetomium inaequale</name>
    <dbReference type="NCBI Taxonomy" id="2588326"/>
    <lineage>
        <taxon>Eukaryota</taxon>
        <taxon>Fungi</taxon>
        <taxon>Dikarya</taxon>
        <taxon>Ascomycota</taxon>
        <taxon>Pezizomycotina</taxon>
        <taxon>Sordariomycetes</taxon>
        <taxon>Sordariomycetidae</taxon>
        <taxon>Sordariales</taxon>
        <taxon>Chaetomiaceae</taxon>
        <taxon>Parachaetomium</taxon>
    </lineage>
</organism>
<dbReference type="EMBL" id="MU854380">
    <property type="protein sequence ID" value="KAK4040264.1"/>
    <property type="molecule type" value="Genomic_DNA"/>
</dbReference>
<feature type="compositionally biased region" description="Basic and acidic residues" evidence="1">
    <location>
        <begin position="142"/>
        <end position="181"/>
    </location>
</feature>
<keyword evidence="2" id="KW-0472">Membrane</keyword>
<keyword evidence="2" id="KW-1133">Transmembrane helix</keyword>
<feature type="transmembrane region" description="Helical" evidence="2">
    <location>
        <begin position="83"/>
        <end position="103"/>
    </location>
</feature>
<comment type="caution">
    <text evidence="3">The sequence shown here is derived from an EMBL/GenBank/DDBJ whole genome shotgun (WGS) entry which is preliminary data.</text>
</comment>